<dbReference type="InterPro" id="IPR019079">
    <property type="entry name" value="Capsule_synth_CapA"/>
</dbReference>
<reference evidence="4" key="1">
    <citation type="submission" date="2018-05" db="EMBL/GenBank/DDBJ databases">
        <authorList>
            <person name="Lanie J.A."/>
            <person name="Ng W.-L."/>
            <person name="Kazmierczak K.M."/>
            <person name="Andrzejewski T.M."/>
            <person name="Davidsen T.M."/>
            <person name="Wayne K.J."/>
            <person name="Tettelin H."/>
            <person name="Glass J.I."/>
            <person name="Rusch D."/>
            <person name="Podicherti R."/>
            <person name="Tsui H.-C.T."/>
            <person name="Winkler M.E."/>
        </authorList>
    </citation>
    <scope>NUCLEOTIDE SEQUENCE</scope>
</reference>
<protein>
    <recommendedName>
        <fullName evidence="3">Capsule synthesis protein CapA domain-containing protein</fullName>
    </recommendedName>
</protein>
<dbReference type="SUPFAM" id="SSF56300">
    <property type="entry name" value="Metallo-dependent phosphatases"/>
    <property type="match status" value="1"/>
</dbReference>
<keyword evidence="2" id="KW-0812">Transmembrane</keyword>
<proteinExistence type="inferred from homology"/>
<dbReference type="SMART" id="SM00854">
    <property type="entry name" value="PGA_cap"/>
    <property type="match status" value="1"/>
</dbReference>
<dbReference type="Pfam" id="PF09587">
    <property type="entry name" value="PGA_cap"/>
    <property type="match status" value="1"/>
</dbReference>
<dbReference type="Gene3D" id="3.60.21.10">
    <property type="match status" value="1"/>
</dbReference>
<feature type="non-terminal residue" evidence="4">
    <location>
        <position position="1"/>
    </location>
</feature>
<keyword evidence="2" id="KW-0472">Membrane</keyword>
<sequence>VRNLHRSIIILIYFIFWVSGNISFSQEDAWSQRVDALLENSEDNNIVLTAVGDMIFNREITDYPEPAYQNLYRIIQGADIGFGNLEMSLNEKPELQKGAYNFRRGQDFGWEILKLGINLVGVANNHAFDYEAAGLLDSMKILKQSGIAFAGAGKTLREAQAPVYRQVGRTRFALLSFMSGSDWPKTNPNEPSINVLNAPRVYLDDNNGLDGRGIPAPLASDVRVMEDAIATAKRNADIVLVAYHLHWVPHSRAYPLPDQVPAHQRLVLKRAIDAGADAILGSGPHVLRGIEMYKGKPIFYSLGDFIYQYRTQGI</sequence>
<dbReference type="PANTHER" id="PTHR33393:SF13">
    <property type="entry name" value="PGA BIOSYNTHESIS PROTEIN CAPA"/>
    <property type="match status" value="1"/>
</dbReference>
<dbReference type="InterPro" id="IPR029052">
    <property type="entry name" value="Metallo-depent_PP-like"/>
</dbReference>
<accession>A0A382NUQ7</accession>
<evidence type="ECO:0000256" key="2">
    <source>
        <dbReference type="SAM" id="Phobius"/>
    </source>
</evidence>
<evidence type="ECO:0000256" key="1">
    <source>
        <dbReference type="ARBA" id="ARBA00005662"/>
    </source>
</evidence>
<gene>
    <name evidence="4" type="ORF">METZ01_LOCUS317011</name>
</gene>
<dbReference type="CDD" id="cd07381">
    <property type="entry name" value="MPP_CapA"/>
    <property type="match status" value="1"/>
</dbReference>
<dbReference type="InterPro" id="IPR052169">
    <property type="entry name" value="CW_Biosynth-Accessory"/>
</dbReference>
<dbReference type="AlphaFoldDB" id="A0A382NUQ7"/>
<keyword evidence="2" id="KW-1133">Transmembrane helix</keyword>
<name>A0A382NUQ7_9ZZZZ</name>
<evidence type="ECO:0000259" key="3">
    <source>
        <dbReference type="SMART" id="SM00854"/>
    </source>
</evidence>
<organism evidence="4">
    <name type="scientific">marine metagenome</name>
    <dbReference type="NCBI Taxonomy" id="408172"/>
    <lineage>
        <taxon>unclassified sequences</taxon>
        <taxon>metagenomes</taxon>
        <taxon>ecological metagenomes</taxon>
    </lineage>
</organism>
<feature type="non-terminal residue" evidence="4">
    <location>
        <position position="314"/>
    </location>
</feature>
<comment type="similarity">
    <text evidence="1">Belongs to the CapA family.</text>
</comment>
<evidence type="ECO:0000313" key="4">
    <source>
        <dbReference type="EMBL" id="SVC64157.1"/>
    </source>
</evidence>
<feature type="domain" description="Capsule synthesis protein CapA" evidence="3">
    <location>
        <begin position="47"/>
        <end position="309"/>
    </location>
</feature>
<feature type="transmembrane region" description="Helical" evidence="2">
    <location>
        <begin position="7"/>
        <end position="24"/>
    </location>
</feature>
<dbReference type="PANTHER" id="PTHR33393">
    <property type="entry name" value="POLYGLUTAMINE SYNTHESIS ACCESSORY PROTEIN RV0574C-RELATED"/>
    <property type="match status" value="1"/>
</dbReference>
<dbReference type="EMBL" id="UINC01102489">
    <property type="protein sequence ID" value="SVC64157.1"/>
    <property type="molecule type" value="Genomic_DNA"/>
</dbReference>